<reference evidence="1 2" key="1">
    <citation type="submission" date="2013-05" db="EMBL/GenBank/DDBJ databases">
        <title>Complete genome sequence of the lipase-producing bacterium Photobacterium gaetbulicola Gung47.</title>
        <authorList>
            <person name="Kim Y.-O."/>
        </authorList>
    </citation>
    <scope>NUCLEOTIDE SEQUENCE [LARGE SCALE GENOMIC DNA]</scope>
    <source>
        <strain evidence="1 2">Gung47</strain>
    </source>
</reference>
<dbReference type="AlphaFoldDB" id="A0A0C5X0H5"/>
<dbReference type="Proteomes" id="UP000032303">
    <property type="component" value="Chromosome 2"/>
</dbReference>
<dbReference type="KEGG" id="pgb:H744_2c2141"/>
<dbReference type="STRING" id="658445.H744_2c2141"/>
<evidence type="ECO:0008006" key="3">
    <source>
        <dbReference type="Google" id="ProtNLM"/>
    </source>
</evidence>
<name>A0A0C5X0H5_9GAMM</name>
<evidence type="ECO:0000313" key="1">
    <source>
        <dbReference type="EMBL" id="AJR08805.1"/>
    </source>
</evidence>
<sequence length="142" mass="15557">MTLLIVFTAALSANVYSSEEIKTKEQQAAQSAVNPLTTSYWIPIQYEYSENVGPNKGTRHTTNIQPIIPFELSKDWNLITRTIIPIISQSDVTRAGESESGLGDINSTFFFSPTEAVGGVWTHGFGPTFNFNTASHEALGTK</sequence>
<dbReference type="HOGENOM" id="CLU_1814013_0_0_6"/>
<proteinExistence type="predicted"/>
<gene>
    <name evidence="1" type="ORF">H744_2c2141</name>
</gene>
<organism evidence="1 2">
    <name type="scientific">Photobacterium gaetbulicola Gung47</name>
    <dbReference type="NCBI Taxonomy" id="658445"/>
    <lineage>
        <taxon>Bacteria</taxon>
        <taxon>Pseudomonadati</taxon>
        <taxon>Pseudomonadota</taxon>
        <taxon>Gammaproteobacteria</taxon>
        <taxon>Vibrionales</taxon>
        <taxon>Vibrionaceae</taxon>
        <taxon>Photobacterium</taxon>
    </lineage>
</organism>
<evidence type="ECO:0000313" key="2">
    <source>
        <dbReference type="Proteomes" id="UP000032303"/>
    </source>
</evidence>
<protein>
    <recommendedName>
        <fullName evidence="3">Transporter</fullName>
    </recommendedName>
</protein>
<keyword evidence="2" id="KW-1185">Reference proteome</keyword>
<accession>A0A0C5X0H5</accession>
<dbReference type="EMBL" id="CP005974">
    <property type="protein sequence ID" value="AJR08805.1"/>
    <property type="molecule type" value="Genomic_DNA"/>
</dbReference>
<dbReference type="PATRIC" id="fig|658445.3.peg.4122"/>